<dbReference type="EMBL" id="BAABHA010000015">
    <property type="protein sequence ID" value="GAA4391881.1"/>
    <property type="molecule type" value="Genomic_DNA"/>
</dbReference>
<dbReference type="RefSeq" id="WP_345227393.1">
    <property type="nucleotide sequence ID" value="NZ_BAABHA010000015.1"/>
</dbReference>
<reference evidence="2" key="1">
    <citation type="journal article" date="2019" name="Int. J. Syst. Evol. Microbiol.">
        <title>The Global Catalogue of Microorganisms (GCM) 10K type strain sequencing project: providing services to taxonomists for standard genome sequencing and annotation.</title>
        <authorList>
            <consortium name="The Broad Institute Genomics Platform"/>
            <consortium name="The Broad Institute Genome Sequencing Center for Infectious Disease"/>
            <person name="Wu L."/>
            <person name="Ma J."/>
        </authorList>
    </citation>
    <scope>NUCLEOTIDE SEQUENCE [LARGE SCALE GENOMIC DNA]</scope>
    <source>
        <strain evidence="2">JCM 17924</strain>
    </source>
</reference>
<evidence type="ECO:0000313" key="2">
    <source>
        <dbReference type="Proteomes" id="UP001500454"/>
    </source>
</evidence>
<organism evidence="1 2">
    <name type="scientific">Hymenobacter koreensis</name>
    <dbReference type="NCBI Taxonomy" id="1084523"/>
    <lineage>
        <taxon>Bacteria</taxon>
        <taxon>Pseudomonadati</taxon>
        <taxon>Bacteroidota</taxon>
        <taxon>Cytophagia</taxon>
        <taxon>Cytophagales</taxon>
        <taxon>Hymenobacteraceae</taxon>
        <taxon>Hymenobacter</taxon>
    </lineage>
</organism>
<dbReference type="Proteomes" id="UP001500454">
    <property type="component" value="Unassembled WGS sequence"/>
</dbReference>
<comment type="caution">
    <text evidence="1">The sequence shown here is derived from an EMBL/GenBank/DDBJ whole genome shotgun (WGS) entry which is preliminary data.</text>
</comment>
<protein>
    <submittedName>
        <fullName evidence="1">Uncharacterized protein</fullName>
    </submittedName>
</protein>
<proteinExistence type="predicted"/>
<evidence type="ECO:0000313" key="1">
    <source>
        <dbReference type="EMBL" id="GAA4391881.1"/>
    </source>
</evidence>
<sequence length="183" mass="19780">MNNDCNINNDSVEGPQLDIYGRPWHKQPAPTFPEGLGVFAGAPKRKEYGIEMDGIAQMLGLDIFDYDPGDIVVAVGKLQSQLTDTQYRLQSALVAVPNVALAWVAPSTTTGQDGYYTPMYTHALSFNAPNAQGGTTVAYEGIQFSTPPSYWPAPGTVCYCSARSENDCSCPPVYTTQSNINTL</sequence>
<name>A0ABP8JJK3_9BACT</name>
<accession>A0ABP8JJK3</accession>
<keyword evidence="2" id="KW-1185">Reference proteome</keyword>
<gene>
    <name evidence="1" type="ORF">GCM10023186_41720</name>
</gene>